<gene>
    <name evidence="2" type="ORF">JI435_137440</name>
</gene>
<keyword evidence="3" id="KW-1185">Reference proteome</keyword>
<dbReference type="AlphaFoldDB" id="A0A7U2FEX4"/>
<protein>
    <submittedName>
        <fullName evidence="2">Uncharacterized protein</fullName>
    </submittedName>
</protein>
<dbReference type="Proteomes" id="UP000663193">
    <property type="component" value="Chromosome 16"/>
</dbReference>
<organism evidence="2 3">
    <name type="scientific">Phaeosphaeria nodorum (strain SN15 / ATCC MYA-4574 / FGSC 10173)</name>
    <name type="common">Glume blotch fungus</name>
    <name type="synonym">Parastagonospora nodorum</name>
    <dbReference type="NCBI Taxonomy" id="321614"/>
    <lineage>
        <taxon>Eukaryota</taxon>
        <taxon>Fungi</taxon>
        <taxon>Dikarya</taxon>
        <taxon>Ascomycota</taxon>
        <taxon>Pezizomycotina</taxon>
        <taxon>Dothideomycetes</taxon>
        <taxon>Pleosporomycetidae</taxon>
        <taxon>Pleosporales</taxon>
        <taxon>Pleosporineae</taxon>
        <taxon>Phaeosphaeriaceae</taxon>
        <taxon>Parastagonospora</taxon>
    </lineage>
</organism>
<evidence type="ECO:0000256" key="1">
    <source>
        <dbReference type="SAM" id="MobiDB-lite"/>
    </source>
</evidence>
<dbReference type="EMBL" id="CP069038">
    <property type="protein sequence ID" value="QRD03883.1"/>
    <property type="molecule type" value="Genomic_DNA"/>
</dbReference>
<evidence type="ECO:0000313" key="2">
    <source>
        <dbReference type="EMBL" id="QRD03883.1"/>
    </source>
</evidence>
<dbReference type="KEGG" id="pno:SNOG_13744"/>
<proteinExistence type="predicted"/>
<evidence type="ECO:0000313" key="3">
    <source>
        <dbReference type="Proteomes" id="UP000663193"/>
    </source>
</evidence>
<reference evidence="3" key="1">
    <citation type="journal article" date="2021" name="BMC Genomics">
        <title>Chromosome-level genome assembly and manually-curated proteome of model necrotroph Parastagonospora nodorum Sn15 reveals a genome-wide trove of candidate effector homologs, and redundancy of virulence-related functions within an accessory chromosome.</title>
        <authorList>
            <person name="Bertazzoni S."/>
            <person name="Jones D.A.B."/>
            <person name="Phan H.T."/>
            <person name="Tan K.-C."/>
            <person name="Hane J.K."/>
        </authorList>
    </citation>
    <scope>NUCLEOTIDE SEQUENCE [LARGE SCALE GENOMIC DNA]</scope>
    <source>
        <strain evidence="3">SN15 / ATCC MYA-4574 / FGSC 10173)</strain>
    </source>
</reference>
<name>A0A7U2FEX4_PHANO</name>
<dbReference type="VEuPathDB" id="FungiDB:JI435_137440"/>
<accession>A0A7U2FEX4</accession>
<feature type="compositionally biased region" description="Basic and acidic residues" evidence="1">
    <location>
        <begin position="100"/>
        <end position="109"/>
    </location>
</feature>
<sequence>MEIRSLKLSSDMRSFMYEFTGLTNEQAHLDLYYSLRQLRLISATSTRRIRSPEESTLTLGNIIQQTGQDIGRPLWKTAPNGETAPRSELRAVSTAQRRRWANEPDRYEHDPGIPQDLHQMHAREWQQHDEQAFNPDARDNYAQRYWQDPLVQGDGRPGGALHGTGNSEDALRDPGAP</sequence>
<feature type="region of interest" description="Disordered" evidence="1">
    <location>
        <begin position="147"/>
        <end position="177"/>
    </location>
</feature>
<feature type="region of interest" description="Disordered" evidence="1">
    <location>
        <begin position="71"/>
        <end position="109"/>
    </location>
</feature>
<dbReference type="RefSeq" id="XP_001803951.1">
    <property type="nucleotide sequence ID" value="XM_001803899.1"/>
</dbReference>